<dbReference type="GO" id="GO:0042273">
    <property type="term" value="P:ribosomal large subunit biogenesis"/>
    <property type="evidence" value="ECO:0007669"/>
    <property type="project" value="TreeGrafter"/>
</dbReference>
<feature type="domain" description="C2H2-type" evidence="1">
    <location>
        <begin position="152"/>
        <end position="175"/>
    </location>
</feature>
<name>A0A024GTQ6_9STRA</name>
<dbReference type="Gene3D" id="3.30.160.60">
    <property type="entry name" value="Classic Zinc Finger"/>
    <property type="match status" value="1"/>
</dbReference>
<dbReference type="Pfam" id="PF12756">
    <property type="entry name" value="zf-C2H2_2"/>
    <property type="match status" value="1"/>
</dbReference>
<evidence type="ECO:0000259" key="1">
    <source>
        <dbReference type="SMART" id="SM00355"/>
    </source>
</evidence>
<feature type="domain" description="C2H2-type" evidence="1">
    <location>
        <begin position="84"/>
        <end position="109"/>
    </location>
</feature>
<dbReference type="STRING" id="65357.A0A024GTQ6"/>
<proteinExistence type="predicted"/>
<evidence type="ECO:0000313" key="2">
    <source>
        <dbReference type="EMBL" id="CCI49749.1"/>
    </source>
</evidence>
<gene>
    <name evidence="2" type="ORF">BN9_111590</name>
</gene>
<dbReference type="AlphaFoldDB" id="A0A024GTQ6"/>
<reference evidence="2 3" key="1">
    <citation type="submission" date="2012-05" db="EMBL/GenBank/DDBJ databases">
        <title>Recombination and specialization in a pathogen metapopulation.</title>
        <authorList>
            <person name="Gardiner A."/>
            <person name="Kemen E."/>
            <person name="Schultz-Larsen T."/>
            <person name="MacLean D."/>
            <person name="Van Oosterhout C."/>
            <person name="Jones J.D.G."/>
        </authorList>
    </citation>
    <scope>NUCLEOTIDE SEQUENCE [LARGE SCALE GENOMIC DNA]</scope>
    <source>
        <strain evidence="2 3">Ac Nc2</strain>
    </source>
</reference>
<dbReference type="OrthoDB" id="19329at2759"/>
<accession>A0A024GTQ6</accession>
<comment type="caution">
    <text evidence="2">The sequence shown here is derived from an EMBL/GenBank/DDBJ whole genome shotgun (WGS) entry which is preliminary data.</text>
</comment>
<feature type="domain" description="C2H2-type" evidence="1">
    <location>
        <begin position="203"/>
        <end position="228"/>
    </location>
</feature>
<dbReference type="InterPro" id="IPR013087">
    <property type="entry name" value="Znf_C2H2_type"/>
</dbReference>
<dbReference type="InterPro" id="IPR040025">
    <property type="entry name" value="Znf622/Rei1/Reh1"/>
</dbReference>
<dbReference type="InterPro" id="IPR041661">
    <property type="entry name" value="ZN622/Rei1/Reh1_Znf-C2H2"/>
</dbReference>
<dbReference type="GO" id="GO:0030687">
    <property type="term" value="C:preribosome, large subunit precursor"/>
    <property type="evidence" value="ECO:0007669"/>
    <property type="project" value="TreeGrafter"/>
</dbReference>
<dbReference type="EMBL" id="CAIX01000337">
    <property type="protein sequence ID" value="CCI49749.1"/>
    <property type="molecule type" value="Genomic_DNA"/>
</dbReference>
<dbReference type="Proteomes" id="UP000053237">
    <property type="component" value="Unassembled WGS sequence"/>
</dbReference>
<sequence>MLTCRACQLLFDGFDAQKEHFREDWHRYNLKRKVVGLCSVTKTQFDHFMLTIQREKQLKIALDPKQKQLQKRAEELKTGKKKVWKCTTCTNKVFSSEKAYQNHLLSKKHIGGTNGSSNNKAIVSFHSTEPVEEEYEDVAEALQKQMEAISIYDCIFCSFQGAQLDANLKHMLEAHGFFIPDQECVTDMEGLVRYLAQKVKCGHICLYCNGRIFQNFQDVQKHMRDVSHCKICYDECDLDEYLDYYDYSKNHDDDEEIEWETESEVSDEDGVLATVEYQGRNKVLEISETGELILLDGQRRLGHREFRRYYKQKFGSKHNTLAVCNPMSLVKQRKNISDGQSIAQQRRQVFLADKQKDRFRFRSHKMQRNPNRRAMVTV</sequence>
<protein>
    <recommendedName>
        <fullName evidence="1">C2H2-type domain-containing protein</fullName>
    </recommendedName>
</protein>
<feature type="domain" description="C2H2-type" evidence="1">
    <location>
        <begin position="2"/>
        <end position="26"/>
    </location>
</feature>
<dbReference type="PANTHER" id="PTHR13182">
    <property type="entry name" value="ZINC FINGER PROTEIN 622"/>
    <property type="match status" value="1"/>
</dbReference>
<evidence type="ECO:0000313" key="3">
    <source>
        <dbReference type="Proteomes" id="UP000053237"/>
    </source>
</evidence>
<keyword evidence="3" id="KW-1185">Reference proteome</keyword>
<dbReference type="Pfam" id="PF12874">
    <property type="entry name" value="zf-met"/>
    <property type="match status" value="1"/>
</dbReference>
<dbReference type="InParanoid" id="A0A024GTQ6"/>
<dbReference type="SMART" id="SM00355">
    <property type="entry name" value="ZnF_C2H2"/>
    <property type="match status" value="4"/>
</dbReference>
<dbReference type="PANTHER" id="PTHR13182:SF8">
    <property type="entry name" value="CYTOPLASMIC 60S SUBUNIT BIOGENESIS FACTOR ZNF622"/>
    <property type="match status" value="1"/>
</dbReference>
<organism evidence="2 3">
    <name type="scientific">Albugo candida</name>
    <dbReference type="NCBI Taxonomy" id="65357"/>
    <lineage>
        <taxon>Eukaryota</taxon>
        <taxon>Sar</taxon>
        <taxon>Stramenopiles</taxon>
        <taxon>Oomycota</taxon>
        <taxon>Peronosporomycetes</taxon>
        <taxon>Albuginales</taxon>
        <taxon>Albuginaceae</taxon>
        <taxon>Albugo</taxon>
    </lineage>
</organism>